<comment type="subcellular location">
    <subcellularLocation>
        <location evidence="5">Cell membrane</location>
        <topology evidence="5">Multi-pass membrane protein</topology>
    </subcellularLocation>
    <subcellularLocation>
        <location evidence="1">Membrane</location>
        <topology evidence="1">Multi-pass membrane protein</topology>
    </subcellularLocation>
</comment>
<dbReference type="PANTHER" id="PTHR43027:SF2">
    <property type="entry name" value="TRANSPORT PERMEASE PROTEIN"/>
    <property type="match status" value="1"/>
</dbReference>
<dbReference type="PROSITE" id="PS51012">
    <property type="entry name" value="ABC_TM2"/>
    <property type="match status" value="1"/>
</dbReference>
<dbReference type="InterPro" id="IPR052902">
    <property type="entry name" value="ABC-2_transporter"/>
</dbReference>
<feature type="transmembrane region" description="Helical" evidence="5">
    <location>
        <begin position="21"/>
        <end position="38"/>
    </location>
</feature>
<comment type="caution">
    <text evidence="7">The sequence shown here is derived from an EMBL/GenBank/DDBJ whole genome shotgun (WGS) entry which is preliminary data.</text>
</comment>
<dbReference type="Proteomes" id="UP001147700">
    <property type="component" value="Unassembled WGS sequence"/>
</dbReference>
<evidence type="ECO:0000256" key="4">
    <source>
        <dbReference type="ARBA" id="ARBA00023136"/>
    </source>
</evidence>
<keyword evidence="8" id="KW-1185">Reference proteome</keyword>
<keyword evidence="5" id="KW-0813">Transport</keyword>
<comment type="caution">
    <text evidence="5">Lacks conserved residue(s) required for the propagation of feature annotation.</text>
</comment>
<keyword evidence="3 5" id="KW-1133">Transmembrane helix</keyword>
<dbReference type="InterPro" id="IPR000412">
    <property type="entry name" value="ABC_2_transport"/>
</dbReference>
<comment type="similarity">
    <text evidence="5">Belongs to the ABC-2 integral membrane protein family.</text>
</comment>
<evidence type="ECO:0000259" key="6">
    <source>
        <dbReference type="PROSITE" id="PS51012"/>
    </source>
</evidence>
<evidence type="ECO:0000256" key="3">
    <source>
        <dbReference type="ARBA" id="ARBA00022989"/>
    </source>
</evidence>
<protein>
    <recommendedName>
        <fullName evidence="5">Transport permease protein</fullName>
    </recommendedName>
</protein>
<sequence length="247" mass="25040">MARALRALSLTELRLFVREPAAVGFTLLLPVLLLLLNAGGDDVGRPSAEFGGEIGLDVLQAGLVVFVVATAGVMGLAESLANERERGVLRRLSLAPIRPANVLGAHVIVQLAVAAAGTVLLCGLAIVVFGAGLPDAPLRAVALIVLAALTAAALGGAIGALAPTTRVAQAAASALYFPKLFLSGAAMPRENLPDAARTIGDVLPLTYVVEGLRDAWAGAPPAASSVLVPVAALLVGGLISLRAFRWS</sequence>
<proteinExistence type="inferred from homology"/>
<evidence type="ECO:0000256" key="5">
    <source>
        <dbReference type="RuleBase" id="RU361157"/>
    </source>
</evidence>
<feature type="transmembrane region" description="Helical" evidence="5">
    <location>
        <begin position="102"/>
        <end position="129"/>
    </location>
</feature>
<reference evidence="7" key="1">
    <citation type="submission" date="2022-10" db="EMBL/GenBank/DDBJ databases">
        <title>The WGS of Solirubrobacter sp. CPCC 204708.</title>
        <authorList>
            <person name="Jiang Z."/>
        </authorList>
    </citation>
    <scope>NUCLEOTIDE SEQUENCE</scope>
    <source>
        <strain evidence="7">CPCC 204708</strain>
    </source>
</reference>
<keyword evidence="4 5" id="KW-0472">Membrane</keyword>
<name>A0ABT4RLD8_9ACTN</name>
<feature type="domain" description="ABC transmembrane type-2" evidence="6">
    <location>
        <begin position="21"/>
        <end position="247"/>
    </location>
</feature>
<dbReference type="InterPro" id="IPR013525">
    <property type="entry name" value="ABC2_TM"/>
</dbReference>
<evidence type="ECO:0000313" key="7">
    <source>
        <dbReference type="EMBL" id="MDA0139336.1"/>
    </source>
</evidence>
<evidence type="ECO:0000256" key="1">
    <source>
        <dbReference type="ARBA" id="ARBA00004141"/>
    </source>
</evidence>
<feature type="transmembrane region" description="Helical" evidence="5">
    <location>
        <begin position="222"/>
        <end position="244"/>
    </location>
</feature>
<accession>A0ABT4RLD8</accession>
<dbReference type="EMBL" id="JAPCID010000023">
    <property type="protein sequence ID" value="MDA0139336.1"/>
    <property type="molecule type" value="Genomic_DNA"/>
</dbReference>
<dbReference type="RefSeq" id="WP_202956549.1">
    <property type="nucleotide sequence ID" value="NZ_JAPCID010000023.1"/>
</dbReference>
<dbReference type="PRINTS" id="PR00164">
    <property type="entry name" value="ABC2TRNSPORT"/>
</dbReference>
<dbReference type="InterPro" id="IPR047817">
    <property type="entry name" value="ABC2_TM_bact-type"/>
</dbReference>
<keyword evidence="5" id="KW-1003">Cell membrane</keyword>
<keyword evidence="2 5" id="KW-0812">Transmembrane</keyword>
<feature type="transmembrane region" description="Helical" evidence="5">
    <location>
        <begin position="141"/>
        <end position="161"/>
    </location>
</feature>
<gene>
    <name evidence="7" type="ORF">OJ962_17670</name>
</gene>
<evidence type="ECO:0000313" key="8">
    <source>
        <dbReference type="Proteomes" id="UP001147700"/>
    </source>
</evidence>
<dbReference type="PIRSF" id="PIRSF006648">
    <property type="entry name" value="DrrB"/>
    <property type="match status" value="1"/>
</dbReference>
<dbReference type="PANTHER" id="PTHR43027">
    <property type="entry name" value="DOXORUBICIN RESISTANCE ABC TRANSPORTER PERMEASE PROTEIN DRRC-RELATED"/>
    <property type="match status" value="1"/>
</dbReference>
<dbReference type="Pfam" id="PF01061">
    <property type="entry name" value="ABC2_membrane"/>
    <property type="match status" value="1"/>
</dbReference>
<organism evidence="7 8">
    <name type="scientific">Solirubrobacter deserti</name>
    <dbReference type="NCBI Taxonomy" id="2282478"/>
    <lineage>
        <taxon>Bacteria</taxon>
        <taxon>Bacillati</taxon>
        <taxon>Actinomycetota</taxon>
        <taxon>Thermoleophilia</taxon>
        <taxon>Solirubrobacterales</taxon>
        <taxon>Solirubrobacteraceae</taxon>
        <taxon>Solirubrobacter</taxon>
    </lineage>
</organism>
<feature type="transmembrane region" description="Helical" evidence="5">
    <location>
        <begin position="58"/>
        <end position="81"/>
    </location>
</feature>
<evidence type="ECO:0000256" key="2">
    <source>
        <dbReference type="ARBA" id="ARBA00022692"/>
    </source>
</evidence>